<name>A0A0R2IRY6_9LACO</name>
<feature type="domain" description="Tyr recombinase" evidence="4">
    <location>
        <begin position="1"/>
        <end position="166"/>
    </location>
</feature>
<dbReference type="PROSITE" id="PS51898">
    <property type="entry name" value="TYR_RECOMBINASE"/>
    <property type="match status" value="1"/>
</dbReference>
<dbReference type="InterPro" id="IPR050090">
    <property type="entry name" value="Tyrosine_recombinase_XerCD"/>
</dbReference>
<keyword evidence="6" id="KW-1185">Reference proteome</keyword>
<keyword evidence="3" id="KW-0233">DNA recombination</keyword>
<dbReference type="Proteomes" id="UP000051568">
    <property type="component" value="Unassembled WGS sequence"/>
</dbReference>
<dbReference type="PATRIC" id="fig|319652.3.peg.338"/>
<evidence type="ECO:0000256" key="1">
    <source>
        <dbReference type="ARBA" id="ARBA00008857"/>
    </source>
</evidence>
<dbReference type="GO" id="GO:0015074">
    <property type="term" value="P:DNA integration"/>
    <property type="evidence" value="ECO:0007669"/>
    <property type="project" value="InterPro"/>
</dbReference>
<dbReference type="OrthoDB" id="9803188at2"/>
<dbReference type="Gene3D" id="1.10.443.10">
    <property type="entry name" value="Intergrase catalytic core"/>
    <property type="match status" value="1"/>
</dbReference>
<dbReference type="EMBL" id="JQBR01000001">
    <property type="protein sequence ID" value="KRN67791.1"/>
    <property type="molecule type" value="Genomic_DNA"/>
</dbReference>
<dbReference type="InterPro" id="IPR002104">
    <property type="entry name" value="Integrase_catalytic"/>
</dbReference>
<evidence type="ECO:0000313" key="6">
    <source>
        <dbReference type="Proteomes" id="UP000051568"/>
    </source>
</evidence>
<gene>
    <name evidence="5" type="ORF">IV80_GL000335</name>
</gene>
<dbReference type="PANTHER" id="PTHR30349:SF41">
    <property type="entry name" value="INTEGRASE_RECOMBINASE PROTEIN MJ0367-RELATED"/>
    <property type="match status" value="1"/>
</dbReference>
<reference evidence="5 6" key="1">
    <citation type="journal article" date="2015" name="Genome Announc.">
        <title>Expanding the biotechnology potential of lactobacilli through comparative genomics of 213 strains and associated genera.</title>
        <authorList>
            <person name="Sun Z."/>
            <person name="Harris H.M."/>
            <person name="McCann A."/>
            <person name="Guo C."/>
            <person name="Argimon S."/>
            <person name="Zhang W."/>
            <person name="Yang X."/>
            <person name="Jeffery I.B."/>
            <person name="Cooney J.C."/>
            <person name="Kagawa T.F."/>
            <person name="Liu W."/>
            <person name="Song Y."/>
            <person name="Salvetti E."/>
            <person name="Wrobel A."/>
            <person name="Rasinkangas P."/>
            <person name="Parkhill J."/>
            <person name="Rea M.C."/>
            <person name="O'Sullivan O."/>
            <person name="Ritari J."/>
            <person name="Douillard F.P."/>
            <person name="Paul Ross R."/>
            <person name="Yang R."/>
            <person name="Briner A.E."/>
            <person name="Felis G.E."/>
            <person name="de Vos W.M."/>
            <person name="Barrangou R."/>
            <person name="Klaenhammer T.R."/>
            <person name="Caufield P.W."/>
            <person name="Cui Y."/>
            <person name="Zhang H."/>
            <person name="O'Toole P.W."/>
        </authorList>
    </citation>
    <scope>NUCLEOTIDE SEQUENCE [LARGE SCALE GENOMIC DNA]</scope>
    <source>
        <strain evidence="5 6">DSM 17757</strain>
    </source>
</reference>
<dbReference type="InterPro" id="IPR011010">
    <property type="entry name" value="DNA_brk_join_enz"/>
</dbReference>
<sequence length="166" mass="19198">MKKLMNNCRNDIRVNNVSKVMIATALYTGMRLAEVAGLTWNCVSFKKLRIKINKTYNYNKGGGFKPTKNYSSNRTIDINPELVSILKEWRLKQKEYFLAHGIKNPENYVFLNDRQHIISYNGVKKELDKLAVQLDIKSVTFHALRHTHASFLIAKGVFPYITFQNA</sequence>
<dbReference type="Pfam" id="PF00589">
    <property type="entry name" value="Phage_integrase"/>
    <property type="match status" value="1"/>
</dbReference>
<dbReference type="GO" id="GO:0003677">
    <property type="term" value="F:DNA binding"/>
    <property type="evidence" value="ECO:0007669"/>
    <property type="project" value="UniProtKB-KW"/>
</dbReference>
<dbReference type="CDD" id="cd01189">
    <property type="entry name" value="INT_ICEBs1_C_like"/>
    <property type="match status" value="1"/>
</dbReference>
<accession>A0A0R2IRY6</accession>
<comment type="caution">
    <text evidence="5">The sequence shown here is derived from an EMBL/GenBank/DDBJ whole genome shotgun (WGS) entry which is preliminary data.</text>
</comment>
<dbReference type="AlphaFoldDB" id="A0A0R2IRY6"/>
<comment type="similarity">
    <text evidence="1">Belongs to the 'phage' integrase family.</text>
</comment>
<evidence type="ECO:0000256" key="3">
    <source>
        <dbReference type="ARBA" id="ARBA00023172"/>
    </source>
</evidence>
<evidence type="ECO:0000256" key="2">
    <source>
        <dbReference type="ARBA" id="ARBA00023125"/>
    </source>
</evidence>
<dbReference type="GO" id="GO:0006310">
    <property type="term" value="P:DNA recombination"/>
    <property type="evidence" value="ECO:0007669"/>
    <property type="project" value="UniProtKB-KW"/>
</dbReference>
<evidence type="ECO:0000313" key="5">
    <source>
        <dbReference type="EMBL" id="KRN67791.1"/>
    </source>
</evidence>
<evidence type="ECO:0000259" key="4">
    <source>
        <dbReference type="PROSITE" id="PS51898"/>
    </source>
</evidence>
<dbReference type="InterPro" id="IPR013762">
    <property type="entry name" value="Integrase-like_cat_sf"/>
</dbReference>
<organism evidence="5 6">
    <name type="scientific">Pediococcus cellicola</name>
    <dbReference type="NCBI Taxonomy" id="319652"/>
    <lineage>
        <taxon>Bacteria</taxon>
        <taxon>Bacillati</taxon>
        <taxon>Bacillota</taxon>
        <taxon>Bacilli</taxon>
        <taxon>Lactobacillales</taxon>
        <taxon>Lactobacillaceae</taxon>
        <taxon>Pediococcus</taxon>
    </lineage>
</organism>
<dbReference type="STRING" id="319652.IV80_GL000335"/>
<proteinExistence type="inferred from homology"/>
<dbReference type="PANTHER" id="PTHR30349">
    <property type="entry name" value="PHAGE INTEGRASE-RELATED"/>
    <property type="match status" value="1"/>
</dbReference>
<dbReference type="SUPFAM" id="SSF56349">
    <property type="entry name" value="DNA breaking-rejoining enzymes"/>
    <property type="match status" value="1"/>
</dbReference>
<protein>
    <recommendedName>
        <fullName evidence="4">Tyr recombinase domain-containing protein</fullName>
    </recommendedName>
</protein>
<keyword evidence="2" id="KW-0238">DNA-binding</keyword>